<proteinExistence type="predicted"/>
<gene>
    <name evidence="1" type="ORF">GCM10010974_28420</name>
</gene>
<accession>A0ABQ1MPS2</accession>
<organism evidence="1 2">
    <name type="scientific">Brevibacterium sediminis</name>
    <dbReference type="NCBI Taxonomy" id="1857024"/>
    <lineage>
        <taxon>Bacteria</taxon>
        <taxon>Bacillati</taxon>
        <taxon>Actinomycetota</taxon>
        <taxon>Actinomycetes</taxon>
        <taxon>Micrococcales</taxon>
        <taxon>Brevibacteriaceae</taxon>
        <taxon>Brevibacterium</taxon>
    </lineage>
</organism>
<protein>
    <recommendedName>
        <fullName evidence="3">DinB family protein</fullName>
    </recommendedName>
</protein>
<dbReference type="InterPro" id="IPR034660">
    <property type="entry name" value="DinB/YfiT-like"/>
</dbReference>
<evidence type="ECO:0000313" key="1">
    <source>
        <dbReference type="EMBL" id="GGC44367.1"/>
    </source>
</evidence>
<dbReference type="Gene3D" id="1.20.120.450">
    <property type="entry name" value="dinb family like domain"/>
    <property type="match status" value="1"/>
</dbReference>
<dbReference type="SUPFAM" id="SSF109854">
    <property type="entry name" value="DinB/YfiT-like putative metalloenzymes"/>
    <property type="match status" value="1"/>
</dbReference>
<keyword evidence="2" id="KW-1185">Reference proteome</keyword>
<reference evidence="2" key="1">
    <citation type="journal article" date="2019" name="Int. J. Syst. Evol. Microbiol.">
        <title>The Global Catalogue of Microorganisms (GCM) 10K type strain sequencing project: providing services to taxonomists for standard genome sequencing and annotation.</title>
        <authorList>
            <consortium name="The Broad Institute Genomics Platform"/>
            <consortium name="The Broad Institute Genome Sequencing Center for Infectious Disease"/>
            <person name="Wu L."/>
            <person name="Ma J."/>
        </authorList>
    </citation>
    <scope>NUCLEOTIDE SEQUENCE [LARGE SCALE GENOMIC DNA]</scope>
    <source>
        <strain evidence="2">CGMCC 1.15472</strain>
    </source>
</reference>
<sequence length="205" mass="22631">MLIPCDFGRVVDQVGPPSPRRLYSGDMTGNGVDANSTFAMREADLAAQFTAFIDEHRQHLLGTLDDLSEDEARRSLVPSRTRLLSLLKHAVFVETVWFGEAVTGRSRVDYGLPHDSKDSFLLDSSDTIASVSADYQAAVERSHSAIEGMDLDSVLTGHRAGPMPLRWVLLHVLRELAQHCGHADILREQILAERGRRGGWSGIAR</sequence>
<evidence type="ECO:0000313" key="2">
    <source>
        <dbReference type="Proteomes" id="UP000632322"/>
    </source>
</evidence>
<dbReference type="EMBL" id="BMJG01000012">
    <property type="protein sequence ID" value="GGC44367.1"/>
    <property type="molecule type" value="Genomic_DNA"/>
</dbReference>
<dbReference type="Proteomes" id="UP000632322">
    <property type="component" value="Unassembled WGS sequence"/>
</dbReference>
<comment type="caution">
    <text evidence="1">The sequence shown here is derived from an EMBL/GenBank/DDBJ whole genome shotgun (WGS) entry which is preliminary data.</text>
</comment>
<dbReference type="Pfam" id="PF04978">
    <property type="entry name" value="MST"/>
    <property type="match status" value="1"/>
</dbReference>
<dbReference type="InterPro" id="IPR007061">
    <property type="entry name" value="MST-like"/>
</dbReference>
<evidence type="ECO:0008006" key="3">
    <source>
        <dbReference type="Google" id="ProtNLM"/>
    </source>
</evidence>
<name>A0ABQ1MPS2_9MICO</name>